<dbReference type="AlphaFoldDB" id="A0A1F5EPY2"/>
<sequence>MLRGDWFLLKGDWFLFLFMSFFMAFESKVLGKLLVFWFCAVSSLIIFFHIPSISWILVIVTTYFMIWMAFLFLCILVMTEESDS</sequence>
<dbReference type="STRING" id="1797579.A2996_01945"/>
<reference evidence="2 3" key="1">
    <citation type="journal article" date="2016" name="Nat. Commun.">
        <title>Thousands of microbial genomes shed light on interconnected biogeochemical processes in an aquifer system.</title>
        <authorList>
            <person name="Anantharaman K."/>
            <person name="Brown C.T."/>
            <person name="Hug L.A."/>
            <person name="Sharon I."/>
            <person name="Castelle C.J."/>
            <person name="Probst A.J."/>
            <person name="Thomas B.C."/>
            <person name="Singh A."/>
            <person name="Wilkins M.J."/>
            <person name="Karaoz U."/>
            <person name="Brodie E.L."/>
            <person name="Williams K.H."/>
            <person name="Hubbard S.S."/>
            <person name="Banfield J.F."/>
        </authorList>
    </citation>
    <scope>NUCLEOTIDE SEQUENCE [LARGE SCALE GENOMIC DNA]</scope>
</reference>
<comment type="caution">
    <text evidence="2">The sequence shown here is derived from an EMBL/GenBank/DDBJ whole genome shotgun (WGS) entry which is preliminary data.</text>
</comment>
<evidence type="ECO:0000256" key="1">
    <source>
        <dbReference type="SAM" id="Phobius"/>
    </source>
</evidence>
<dbReference type="Proteomes" id="UP000176865">
    <property type="component" value="Unassembled WGS sequence"/>
</dbReference>
<keyword evidence="1" id="KW-0812">Transmembrane</keyword>
<keyword evidence="1" id="KW-1133">Transmembrane helix</keyword>
<evidence type="ECO:0000313" key="3">
    <source>
        <dbReference type="Proteomes" id="UP000176865"/>
    </source>
</evidence>
<proteinExistence type="predicted"/>
<feature type="transmembrane region" description="Helical" evidence="1">
    <location>
        <begin position="56"/>
        <end position="78"/>
    </location>
</feature>
<protein>
    <submittedName>
        <fullName evidence="2">Uncharacterized protein</fullName>
    </submittedName>
</protein>
<name>A0A1F5EPY2_9BACT</name>
<accession>A0A1F5EPY2</accession>
<feature type="transmembrane region" description="Helical" evidence="1">
    <location>
        <begin position="32"/>
        <end position="50"/>
    </location>
</feature>
<evidence type="ECO:0000313" key="2">
    <source>
        <dbReference type="EMBL" id="OGD69443.1"/>
    </source>
</evidence>
<organism evidence="2 3">
    <name type="scientific">Candidatus Campbellbacteria bacterium RIFCSPLOWO2_01_FULL_34_15</name>
    <dbReference type="NCBI Taxonomy" id="1797579"/>
    <lineage>
        <taxon>Bacteria</taxon>
        <taxon>Candidatus Campbelliibacteriota</taxon>
    </lineage>
</organism>
<dbReference type="EMBL" id="MFAB01000002">
    <property type="protein sequence ID" value="OGD69443.1"/>
    <property type="molecule type" value="Genomic_DNA"/>
</dbReference>
<gene>
    <name evidence="2" type="ORF">A2996_01945</name>
</gene>
<keyword evidence="1" id="KW-0472">Membrane</keyword>